<evidence type="ECO:0000256" key="1">
    <source>
        <dbReference type="ARBA" id="ARBA00009437"/>
    </source>
</evidence>
<dbReference type="InterPro" id="IPR050176">
    <property type="entry name" value="LTTR"/>
</dbReference>
<dbReference type="GO" id="GO:0003700">
    <property type="term" value="F:DNA-binding transcription factor activity"/>
    <property type="evidence" value="ECO:0007669"/>
    <property type="project" value="InterPro"/>
</dbReference>
<proteinExistence type="inferred from homology"/>
<dbReference type="Pfam" id="PF00126">
    <property type="entry name" value="HTH_1"/>
    <property type="match status" value="1"/>
</dbReference>
<dbReference type="InterPro" id="IPR005119">
    <property type="entry name" value="LysR_subst-bd"/>
</dbReference>
<reference evidence="7 9" key="3">
    <citation type="submission" date="2020-09" db="EMBL/GenBank/DDBJ databases">
        <title>Complete, closed and curated genome sequences of Photobacterium damselae subsp. piscicida isolates from Australia indicate localised evolution and additional plasmid-borne pathogenicity mechanisms.</title>
        <authorList>
            <person name="Baseggio L."/>
            <person name="Silayeva O."/>
            <person name="Buller N."/>
            <person name="Landos M."/>
            <person name="Engelstaedter J."/>
            <person name="Barnes A.C."/>
        </authorList>
    </citation>
    <scope>NUCLEOTIDE SEQUENCE [LARGE SCALE GENOMIC DNA]</scope>
    <source>
        <strain evidence="7 9">AS-16-0540-1</strain>
    </source>
</reference>
<dbReference type="GO" id="GO:0003677">
    <property type="term" value="F:DNA binding"/>
    <property type="evidence" value="ECO:0007669"/>
    <property type="project" value="UniProtKB-KW"/>
</dbReference>
<dbReference type="Proteomes" id="UP000218676">
    <property type="component" value="Chromosome 2"/>
</dbReference>
<dbReference type="InterPro" id="IPR000847">
    <property type="entry name" value="LysR_HTH_N"/>
</dbReference>
<comment type="similarity">
    <text evidence="1">Belongs to the LysR transcriptional regulatory family.</text>
</comment>
<reference evidence="6" key="1">
    <citation type="journal article" date="2017" name="Genome Announc.">
        <title>Whole-Genome Sequence of Photobacterium damselae subsp. piscicida Strain 91-197, Isolated from Hybrid Striped Bass (Morone sp.) in the United States.</title>
        <authorList>
            <person name="Teru Y."/>
            <person name="Hikima J."/>
            <person name="Kono T."/>
            <person name="Sakai M."/>
            <person name="Takano T."/>
            <person name="Hawke J.P."/>
            <person name="Takeyama H."/>
            <person name="Aoki T."/>
        </authorList>
    </citation>
    <scope>NUCLEOTIDE SEQUENCE</scope>
    <source>
        <strain evidence="6">91-197</strain>
    </source>
</reference>
<protein>
    <submittedName>
        <fullName evidence="6">HTH-type transcriptional regulator CynR</fullName>
    </submittedName>
    <submittedName>
        <fullName evidence="7">HTH-type transcriptional regulator HdfR</fullName>
    </submittedName>
</protein>
<dbReference type="SUPFAM" id="SSF46785">
    <property type="entry name" value="Winged helix' DNA-binding domain"/>
    <property type="match status" value="1"/>
</dbReference>
<gene>
    <name evidence="7" type="primary">hdfR</name>
    <name evidence="7" type="ORF">IC627_17080</name>
    <name evidence="6" type="ORF">PDPUS_2_00380</name>
</gene>
<reference evidence="8" key="2">
    <citation type="submission" date="2017-05" db="EMBL/GenBank/DDBJ databases">
        <title>Whole genome sequence of fish pathogenic bacteria, Photobacterium damselae subsp. piscicida, strain 91-197, isolated from hybrid striped bass (Morone sp.) in USA.</title>
        <authorList>
            <person name="Teru Y."/>
            <person name="Hikima J."/>
            <person name="Kono T."/>
            <person name="Sakai M."/>
            <person name="Takano T."/>
            <person name="Hawke J.P."/>
            <person name="Takeyama H."/>
            <person name="Aoki T."/>
        </authorList>
    </citation>
    <scope>NUCLEOTIDE SEQUENCE [LARGE SCALE GENOMIC DNA]</scope>
    <source>
        <strain evidence="8">91-197</strain>
    </source>
</reference>
<sequence length="289" mass="32559">MDTELLKTFLEVTKTRHFGRAADNLYLTQSAVSFRIRQLESQLGNPLFSRQRGNVHLTAAGERLRPYAEAILQTWGRAKQDVALSENLNSQIAIGASPLLWEFDGISDWINRVYGAVPGLALRLESVAREGMAKKLFNRNIDVFLTSEPPKIEQLKVAKVRDYQLQLVSSCKNCDLEQVRQLPLIYLDWGTRFSVEHSRIAELQRTPVLHTHSSKMALDYLIGSGGVGYLPSLIVADAVANQQLFLVEDAPVMEQSLYLVWCDDNEKRELIDAIVEVPFNSVIEISTSE</sequence>
<dbReference type="Proteomes" id="UP000516656">
    <property type="component" value="Chromosome 2"/>
</dbReference>
<dbReference type="SUPFAM" id="SSF53850">
    <property type="entry name" value="Periplasmic binding protein-like II"/>
    <property type="match status" value="1"/>
</dbReference>
<evidence type="ECO:0000259" key="5">
    <source>
        <dbReference type="PROSITE" id="PS50931"/>
    </source>
</evidence>
<dbReference type="NCBIfam" id="NF002946">
    <property type="entry name" value="PRK03601.1"/>
    <property type="match status" value="1"/>
</dbReference>
<dbReference type="AlphaFoldDB" id="A0A1Q9GVK9"/>
<dbReference type="RefSeq" id="WP_044178311.1">
    <property type="nucleotide sequence ID" value="NZ_AP018046.1"/>
</dbReference>
<dbReference type="InterPro" id="IPR036390">
    <property type="entry name" value="WH_DNA-bd_sf"/>
</dbReference>
<dbReference type="PANTHER" id="PTHR30579:SF8">
    <property type="entry name" value="HTH-TYPE TRANSCRIPTIONAL REGULATOR HDFR"/>
    <property type="match status" value="1"/>
</dbReference>
<dbReference type="FunFam" id="1.10.10.10:FF:000001">
    <property type="entry name" value="LysR family transcriptional regulator"/>
    <property type="match status" value="1"/>
</dbReference>
<dbReference type="Gene3D" id="3.40.190.290">
    <property type="match status" value="1"/>
</dbReference>
<evidence type="ECO:0000313" key="9">
    <source>
        <dbReference type="Proteomes" id="UP000516656"/>
    </source>
</evidence>
<dbReference type="PRINTS" id="PR00039">
    <property type="entry name" value="HTHLYSR"/>
</dbReference>
<organism evidence="6 8">
    <name type="scientific">Photobacterium damsela subsp. piscicida</name>
    <name type="common">Pasteurella piscicida</name>
    <dbReference type="NCBI Taxonomy" id="38294"/>
    <lineage>
        <taxon>Bacteria</taxon>
        <taxon>Pseudomonadati</taxon>
        <taxon>Pseudomonadota</taxon>
        <taxon>Gammaproteobacteria</taxon>
        <taxon>Vibrionales</taxon>
        <taxon>Vibrionaceae</taxon>
        <taxon>Photobacterium</taxon>
    </lineage>
</organism>
<keyword evidence="2" id="KW-0805">Transcription regulation</keyword>
<dbReference type="Pfam" id="PF03466">
    <property type="entry name" value="LysR_substrate"/>
    <property type="match status" value="1"/>
</dbReference>
<evidence type="ECO:0000256" key="4">
    <source>
        <dbReference type="ARBA" id="ARBA00023163"/>
    </source>
</evidence>
<evidence type="ECO:0000256" key="2">
    <source>
        <dbReference type="ARBA" id="ARBA00023015"/>
    </source>
</evidence>
<feature type="domain" description="HTH lysR-type" evidence="5">
    <location>
        <begin position="1"/>
        <end position="58"/>
    </location>
</feature>
<dbReference type="Gene3D" id="1.10.10.10">
    <property type="entry name" value="Winged helix-like DNA-binding domain superfamily/Winged helix DNA-binding domain"/>
    <property type="match status" value="1"/>
</dbReference>
<dbReference type="EMBL" id="AP018046">
    <property type="protein sequence ID" value="BAX54966.1"/>
    <property type="molecule type" value="Genomic_DNA"/>
</dbReference>
<evidence type="ECO:0000313" key="7">
    <source>
        <dbReference type="EMBL" id="QOD58547.1"/>
    </source>
</evidence>
<dbReference type="EMBL" id="CP061855">
    <property type="protein sequence ID" value="QOD58547.1"/>
    <property type="molecule type" value="Genomic_DNA"/>
</dbReference>
<evidence type="ECO:0000256" key="3">
    <source>
        <dbReference type="ARBA" id="ARBA00023125"/>
    </source>
</evidence>
<accession>A0A1Q9GVK9</accession>
<evidence type="ECO:0000313" key="8">
    <source>
        <dbReference type="Proteomes" id="UP000218676"/>
    </source>
</evidence>
<dbReference type="PROSITE" id="PS50931">
    <property type="entry name" value="HTH_LYSR"/>
    <property type="match status" value="1"/>
</dbReference>
<name>A0A1Q9GVK9_PHODP</name>
<dbReference type="PANTHER" id="PTHR30579">
    <property type="entry name" value="TRANSCRIPTIONAL REGULATOR"/>
    <property type="match status" value="1"/>
</dbReference>
<dbReference type="InterPro" id="IPR036388">
    <property type="entry name" value="WH-like_DNA-bd_sf"/>
</dbReference>
<keyword evidence="4" id="KW-0804">Transcription</keyword>
<keyword evidence="3" id="KW-0238">DNA-binding</keyword>
<evidence type="ECO:0000313" key="6">
    <source>
        <dbReference type="EMBL" id="BAX54966.1"/>
    </source>
</evidence>